<dbReference type="RefSeq" id="WP_253747487.1">
    <property type="nucleotide sequence ID" value="NZ_BAABKA010000060.1"/>
</dbReference>
<dbReference type="AlphaFoldDB" id="A0A9X2GIZ7"/>
<dbReference type="Proteomes" id="UP001139648">
    <property type="component" value="Unassembled WGS sequence"/>
</dbReference>
<reference evidence="1" key="1">
    <citation type="submission" date="2022-06" db="EMBL/GenBank/DDBJ databases">
        <title>Sequencing the genomes of 1000 actinobacteria strains.</title>
        <authorList>
            <person name="Klenk H.-P."/>
        </authorList>
    </citation>
    <scope>NUCLEOTIDE SEQUENCE</scope>
    <source>
        <strain evidence="1">DSM 46694</strain>
    </source>
</reference>
<dbReference type="EMBL" id="JAMZEB010000002">
    <property type="protein sequence ID" value="MCP2359984.1"/>
    <property type="molecule type" value="Genomic_DNA"/>
</dbReference>
<gene>
    <name evidence="1" type="ORF">HD597_007004</name>
</gene>
<organism evidence="1 2">
    <name type="scientific">Nonomuraea thailandensis</name>
    <dbReference type="NCBI Taxonomy" id="1188745"/>
    <lineage>
        <taxon>Bacteria</taxon>
        <taxon>Bacillati</taxon>
        <taxon>Actinomycetota</taxon>
        <taxon>Actinomycetes</taxon>
        <taxon>Streptosporangiales</taxon>
        <taxon>Streptosporangiaceae</taxon>
        <taxon>Nonomuraea</taxon>
    </lineage>
</organism>
<sequence length="94" mass="10369">MTTITINRAGFDGGRLHQSRGGSDSTWRYVNVKGGPDRRFKNNARLPILLYGRLTLRSHSGLNLVWDASQVTLVHAVANALHQAITARPPVIHT</sequence>
<name>A0A9X2GIZ7_9ACTN</name>
<evidence type="ECO:0000313" key="1">
    <source>
        <dbReference type="EMBL" id="MCP2359984.1"/>
    </source>
</evidence>
<evidence type="ECO:0000313" key="2">
    <source>
        <dbReference type="Proteomes" id="UP001139648"/>
    </source>
</evidence>
<keyword evidence="2" id="KW-1185">Reference proteome</keyword>
<comment type="caution">
    <text evidence="1">The sequence shown here is derived from an EMBL/GenBank/DDBJ whole genome shotgun (WGS) entry which is preliminary data.</text>
</comment>
<proteinExistence type="predicted"/>
<accession>A0A9X2GIZ7</accession>
<protein>
    <submittedName>
        <fullName evidence="1">Uncharacterized protein</fullName>
    </submittedName>
</protein>